<protein>
    <submittedName>
        <fullName evidence="2">Uncharacterized protein</fullName>
    </submittedName>
</protein>
<feature type="region of interest" description="Disordered" evidence="1">
    <location>
        <begin position="33"/>
        <end position="92"/>
    </location>
</feature>
<proteinExistence type="predicted"/>
<dbReference type="AlphaFoldDB" id="A0A438BQ93"/>
<name>A0A438BQ93_VITVI</name>
<feature type="region of interest" description="Disordered" evidence="1">
    <location>
        <begin position="161"/>
        <end position="203"/>
    </location>
</feature>
<comment type="caution">
    <text evidence="2">The sequence shown here is derived from an EMBL/GenBank/DDBJ whole genome shotgun (WGS) entry which is preliminary data.</text>
</comment>
<evidence type="ECO:0000256" key="1">
    <source>
        <dbReference type="SAM" id="MobiDB-lite"/>
    </source>
</evidence>
<evidence type="ECO:0000313" key="2">
    <source>
        <dbReference type="EMBL" id="RVW13137.1"/>
    </source>
</evidence>
<feature type="compositionally biased region" description="Polar residues" evidence="1">
    <location>
        <begin position="51"/>
        <end position="70"/>
    </location>
</feature>
<gene>
    <name evidence="2" type="ORF">CK203_104953</name>
</gene>
<feature type="compositionally biased region" description="Low complexity" evidence="1">
    <location>
        <begin position="73"/>
        <end position="87"/>
    </location>
</feature>
<reference evidence="2 3" key="1">
    <citation type="journal article" date="2018" name="PLoS Genet.">
        <title>Population sequencing reveals clonal diversity and ancestral inbreeding in the grapevine cultivar Chardonnay.</title>
        <authorList>
            <person name="Roach M.J."/>
            <person name="Johnson D.L."/>
            <person name="Bohlmann J."/>
            <person name="van Vuuren H.J."/>
            <person name="Jones S.J."/>
            <person name="Pretorius I.S."/>
            <person name="Schmidt S.A."/>
            <person name="Borneman A.R."/>
        </authorList>
    </citation>
    <scope>NUCLEOTIDE SEQUENCE [LARGE SCALE GENOMIC DNA]</scope>
    <source>
        <strain evidence="3">cv. Chardonnay</strain>
        <tissue evidence="2">Leaf</tissue>
    </source>
</reference>
<accession>A0A438BQ93</accession>
<evidence type="ECO:0000313" key="3">
    <source>
        <dbReference type="Proteomes" id="UP000288805"/>
    </source>
</evidence>
<feature type="compositionally biased region" description="Basic residues" evidence="1">
    <location>
        <begin position="38"/>
        <end position="50"/>
    </location>
</feature>
<dbReference type="Proteomes" id="UP000288805">
    <property type="component" value="Unassembled WGS sequence"/>
</dbReference>
<dbReference type="EMBL" id="QGNW01002663">
    <property type="protein sequence ID" value="RVW13137.1"/>
    <property type="molecule type" value="Genomic_DNA"/>
</dbReference>
<sequence>MPFSDFHAELLNYDLMQQFHNHTIQPETGSYALYSHKNSSKPRPRSHNINRSRFSGTSKFPGSVPSSSPFRQPLPHLPSSSSPPVSHASREASSNRVAAMVVEANTTYLNQHQWYADSGANIHVTSDAANLAISQLMKALIPWRRNVIFDEIVFPARVQSPLMDSGSRVPSTGNSLPLLPSPPSHIFPSSSPSPSVSPPYTTP</sequence>
<organism evidence="2 3">
    <name type="scientific">Vitis vinifera</name>
    <name type="common">Grape</name>
    <dbReference type="NCBI Taxonomy" id="29760"/>
    <lineage>
        <taxon>Eukaryota</taxon>
        <taxon>Viridiplantae</taxon>
        <taxon>Streptophyta</taxon>
        <taxon>Embryophyta</taxon>
        <taxon>Tracheophyta</taxon>
        <taxon>Spermatophyta</taxon>
        <taxon>Magnoliopsida</taxon>
        <taxon>eudicotyledons</taxon>
        <taxon>Gunneridae</taxon>
        <taxon>Pentapetalae</taxon>
        <taxon>rosids</taxon>
        <taxon>Vitales</taxon>
        <taxon>Vitaceae</taxon>
        <taxon>Viteae</taxon>
        <taxon>Vitis</taxon>
    </lineage>
</organism>